<comment type="caution">
    <text evidence="1">The sequence shown here is derived from an EMBL/GenBank/DDBJ whole genome shotgun (WGS) entry which is preliminary data.</text>
</comment>
<gene>
    <name evidence="1" type="ORF">PoB_005269100</name>
</gene>
<organism evidence="1 2">
    <name type="scientific">Plakobranchus ocellatus</name>
    <dbReference type="NCBI Taxonomy" id="259542"/>
    <lineage>
        <taxon>Eukaryota</taxon>
        <taxon>Metazoa</taxon>
        <taxon>Spiralia</taxon>
        <taxon>Lophotrochozoa</taxon>
        <taxon>Mollusca</taxon>
        <taxon>Gastropoda</taxon>
        <taxon>Heterobranchia</taxon>
        <taxon>Euthyneura</taxon>
        <taxon>Panpulmonata</taxon>
        <taxon>Sacoglossa</taxon>
        <taxon>Placobranchoidea</taxon>
        <taxon>Plakobranchidae</taxon>
        <taxon>Plakobranchus</taxon>
    </lineage>
</organism>
<dbReference type="EMBL" id="BLXT01005793">
    <property type="protein sequence ID" value="GFO26186.1"/>
    <property type="molecule type" value="Genomic_DNA"/>
</dbReference>
<evidence type="ECO:0000313" key="2">
    <source>
        <dbReference type="Proteomes" id="UP000735302"/>
    </source>
</evidence>
<protein>
    <submittedName>
        <fullName evidence="1">Uncharacterized protein</fullName>
    </submittedName>
</protein>
<sequence length="73" mass="8051">MLLKVYKARKGKNLAILIGDVIKNFRTTGQSNVAQETITMRRSNVGSDKDVPFSLHHVSSSVKRVAVNLVSEP</sequence>
<reference evidence="1 2" key="1">
    <citation type="journal article" date="2021" name="Elife">
        <title>Chloroplast acquisition without the gene transfer in kleptoplastic sea slugs, Plakobranchus ocellatus.</title>
        <authorList>
            <person name="Maeda T."/>
            <person name="Takahashi S."/>
            <person name="Yoshida T."/>
            <person name="Shimamura S."/>
            <person name="Takaki Y."/>
            <person name="Nagai Y."/>
            <person name="Toyoda A."/>
            <person name="Suzuki Y."/>
            <person name="Arimoto A."/>
            <person name="Ishii H."/>
            <person name="Satoh N."/>
            <person name="Nishiyama T."/>
            <person name="Hasebe M."/>
            <person name="Maruyama T."/>
            <person name="Minagawa J."/>
            <person name="Obokata J."/>
            <person name="Shigenobu S."/>
        </authorList>
    </citation>
    <scope>NUCLEOTIDE SEQUENCE [LARGE SCALE GENOMIC DNA]</scope>
</reference>
<keyword evidence="2" id="KW-1185">Reference proteome</keyword>
<accession>A0AAV4BSH2</accession>
<dbReference type="Proteomes" id="UP000735302">
    <property type="component" value="Unassembled WGS sequence"/>
</dbReference>
<evidence type="ECO:0000313" key="1">
    <source>
        <dbReference type="EMBL" id="GFO26186.1"/>
    </source>
</evidence>
<name>A0AAV4BSH2_9GAST</name>
<proteinExistence type="predicted"/>
<dbReference type="AlphaFoldDB" id="A0AAV4BSH2"/>